<reference evidence="2" key="1">
    <citation type="submission" date="2017-09" db="EMBL/GenBank/DDBJ databases">
        <title>Depth-based differentiation of microbial function through sediment-hosted aquifers and enrichment of novel symbionts in the deep terrestrial subsurface.</title>
        <authorList>
            <person name="Probst A.J."/>
            <person name="Ladd B."/>
            <person name="Jarett J.K."/>
            <person name="Geller-Mcgrath D.E."/>
            <person name="Sieber C.M.K."/>
            <person name="Emerson J.B."/>
            <person name="Anantharaman K."/>
            <person name="Thomas B.C."/>
            <person name="Malmstrom R."/>
            <person name="Stieglmeier M."/>
            <person name="Klingl A."/>
            <person name="Woyke T."/>
            <person name="Ryan C.M."/>
            <person name="Banfield J.F."/>
        </authorList>
    </citation>
    <scope>NUCLEOTIDE SEQUENCE [LARGE SCALE GENOMIC DNA]</scope>
</reference>
<dbReference type="AlphaFoldDB" id="A0A2H0VI99"/>
<dbReference type="EMBL" id="PFAF01000054">
    <property type="protein sequence ID" value="PIR98827.1"/>
    <property type="molecule type" value="Genomic_DNA"/>
</dbReference>
<sequence length="202" mass="23482">MPLKECKRAGCNNYIHCANPKINYCGGKCSRLFRQGLTSYSPESVISLIQSFTLDNGRIPIRNELGHLNRLARRFFGTWNNAIEAAGYDPNPVMFARHFLAKDSHKCDSMAEKIVDDWLSAHKIEHRVHVPYPWNNGMKCDFLIGDIWVEIFGLEGNVVRYDELKKEKLRLIQQYKLKLLSLALKDVYSKDKLGEKLREFYR</sequence>
<dbReference type="InterPro" id="IPR041025">
    <property type="entry name" value="HNH_repeat"/>
</dbReference>
<dbReference type="Pfam" id="PF18780">
    <property type="entry name" value="HNH_repeat"/>
    <property type="match status" value="1"/>
</dbReference>
<organism evidence="1 2">
    <name type="scientific">Candidatus Collierbacteria bacterium CG10_big_fil_rev_8_21_14_0_10_44_9</name>
    <dbReference type="NCBI Taxonomy" id="1974535"/>
    <lineage>
        <taxon>Bacteria</taxon>
        <taxon>Candidatus Collieribacteriota</taxon>
    </lineage>
</organism>
<accession>A0A2H0VI99</accession>
<dbReference type="Proteomes" id="UP000230796">
    <property type="component" value="Unassembled WGS sequence"/>
</dbReference>
<name>A0A2H0VI99_9BACT</name>
<proteinExistence type="predicted"/>
<comment type="caution">
    <text evidence="1">The sequence shown here is derived from an EMBL/GenBank/DDBJ whole genome shotgun (WGS) entry which is preliminary data.</text>
</comment>
<evidence type="ECO:0000313" key="1">
    <source>
        <dbReference type="EMBL" id="PIR98827.1"/>
    </source>
</evidence>
<evidence type="ECO:0000313" key="2">
    <source>
        <dbReference type="Proteomes" id="UP000230796"/>
    </source>
</evidence>
<protein>
    <submittedName>
        <fullName evidence="1">Uncharacterized protein</fullName>
    </submittedName>
</protein>
<gene>
    <name evidence="1" type="ORF">COT87_02685</name>
</gene>